<evidence type="ECO:0000313" key="2">
    <source>
        <dbReference type="EMBL" id="ROT97977.1"/>
    </source>
</evidence>
<evidence type="ECO:0000313" key="3">
    <source>
        <dbReference type="EMBL" id="ROT98443.1"/>
    </source>
</evidence>
<dbReference type="Gene3D" id="3.30.559.10">
    <property type="entry name" value="Chloramphenicol acetyltransferase-like domain"/>
    <property type="match status" value="1"/>
</dbReference>
<proteinExistence type="predicted"/>
<name>A0A3N2QRY3_9RHOB</name>
<evidence type="ECO:0000259" key="1">
    <source>
        <dbReference type="Pfam" id="PF00198"/>
    </source>
</evidence>
<keyword evidence="2" id="KW-0808">Transferase</keyword>
<dbReference type="GO" id="GO:0016746">
    <property type="term" value="F:acyltransferase activity"/>
    <property type="evidence" value="ECO:0007669"/>
    <property type="project" value="InterPro"/>
</dbReference>
<accession>A0A3N2QRY3</accession>
<dbReference type="InterPro" id="IPR023213">
    <property type="entry name" value="CAT-like_dom_sf"/>
</dbReference>
<dbReference type="EMBL" id="RDRB01000010">
    <property type="protein sequence ID" value="ROT97977.1"/>
    <property type="molecule type" value="Genomic_DNA"/>
</dbReference>
<reference evidence="2 4" key="1">
    <citation type="submission" date="2018-10" db="EMBL/GenBank/DDBJ databases">
        <title>Histidinibacterium lentulum gen. nov., sp. nov., a marine bacterium from the culture broth of Picochlorum sp. 122.</title>
        <authorList>
            <person name="Wang G."/>
        </authorList>
    </citation>
    <scope>NUCLEOTIDE SEQUENCE [LARGE SCALE GENOMIC DNA]</scope>
    <source>
        <strain evidence="2 4">B17</strain>
    </source>
</reference>
<dbReference type="InterPro" id="IPR001078">
    <property type="entry name" value="2-oxoacid_DH_actylTfrase"/>
</dbReference>
<comment type="caution">
    <text evidence="2">The sequence shown here is derived from an EMBL/GenBank/DDBJ whole genome shotgun (WGS) entry which is preliminary data.</text>
</comment>
<dbReference type="Pfam" id="PF00198">
    <property type="entry name" value="2-oxoacid_dh"/>
    <property type="match status" value="1"/>
</dbReference>
<evidence type="ECO:0000313" key="4">
    <source>
        <dbReference type="Proteomes" id="UP000268016"/>
    </source>
</evidence>
<dbReference type="AlphaFoldDB" id="A0A3N2QRY3"/>
<dbReference type="EMBL" id="RDRB01000009">
    <property type="protein sequence ID" value="ROT98443.1"/>
    <property type="molecule type" value="Genomic_DNA"/>
</dbReference>
<organism evidence="2 4">
    <name type="scientific">Histidinibacterium lentulum</name>
    <dbReference type="NCBI Taxonomy" id="2480588"/>
    <lineage>
        <taxon>Bacteria</taxon>
        <taxon>Pseudomonadati</taxon>
        <taxon>Pseudomonadota</taxon>
        <taxon>Alphaproteobacteria</taxon>
        <taxon>Rhodobacterales</taxon>
        <taxon>Paracoccaceae</taxon>
        <taxon>Histidinibacterium</taxon>
    </lineage>
</organism>
<sequence>WEPARMLPLSLSYDHRAINGALAANLATHIKSLIENPKDMML</sequence>
<dbReference type="SUPFAM" id="SSF52777">
    <property type="entry name" value="CoA-dependent acyltransferases"/>
    <property type="match status" value="1"/>
</dbReference>
<feature type="domain" description="2-oxoacid dehydrogenase acyltransferase catalytic" evidence="1">
    <location>
        <begin position="3"/>
        <end position="42"/>
    </location>
</feature>
<protein>
    <submittedName>
        <fullName evidence="2">Dihydrolipoamide acetyltransferase</fullName>
    </submittedName>
</protein>
<feature type="non-terminal residue" evidence="2">
    <location>
        <position position="1"/>
    </location>
</feature>
<dbReference type="Proteomes" id="UP000268016">
    <property type="component" value="Unassembled WGS sequence"/>
</dbReference>
<keyword evidence="4" id="KW-1185">Reference proteome</keyword>
<gene>
    <name evidence="3" type="ORF">EAT49_15980</name>
    <name evidence="2" type="ORF">EAT49_17015</name>
</gene>